<evidence type="ECO:0008006" key="3">
    <source>
        <dbReference type="Google" id="ProtNLM"/>
    </source>
</evidence>
<dbReference type="Gene3D" id="1.25.40.10">
    <property type="entry name" value="Tetratricopeptide repeat domain"/>
    <property type="match status" value="1"/>
</dbReference>
<dbReference type="EMBL" id="CM035438">
    <property type="protein sequence ID" value="KAH7284900.1"/>
    <property type="molecule type" value="Genomic_DNA"/>
</dbReference>
<sequence>MLSSECQTIKESVAITHDSHAFLRTKITLAGVDLKEEDGEDSLKLLQTVFALSYLPCWSRVSSAGLMKMGQERHSETIEKGFEKKLYVANTLIDMNVFDKLLIRDVSSWTVMIQGYSMNQNCANLLISGQQIFKMMRETHNIIPSADHISCIMDLLARAGHLSEAEKLVHSSPVISAGAIDQSH</sequence>
<dbReference type="Proteomes" id="UP000825935">
    <property type="component" value="Chromosome 33"/>
</dbReference>
<dbReference type="GO" id="GO:0003723">
    <property type="term" value="F:RNA binding"/>
    <property type="evidence" value="ECO:0007669"/>
    <property type="project" value="InterPro"/>
</dbReference>
<evidence type="ECO:0000313" key="2">
    <source>
        <dbReference type="Proteomes" id="UP000825935"/>
    </source>
</evidence>
<organism evidence="1 2">
    <name type="scientific">Ceratopteris richardii</name>
    <name type="common">Triangle waterfern</name>
    <dbReference type="NCBI Taxonomy" id="49495"/>
    <lineage>
        <taxon>Eukaryota</taxon>
        <taxon>Viridiplantae</taxon>
        <taxon>Streptophyta</taxon>
        <taxon>Embryophyta</taxon>
        <taxon>Tracheophyta</taxon>
        <taxon>Polypodiopsida</taxon>
        <taxon>Polypodiidae</taxon>
        <taxon>Polypodiales</taxon>
        <taxon>Pteridineae</taxon>
        <taxon>Pteridaceae</taxon>
        <taxon>Parkerioideae</taxon>
        <taxon>Ceratopteris</taxon>
    </lineage>
</organism>
<accession>A0A8T2QMV6</accession>
<name>A0A8T2QMV6_CERRI</name>
<proteinExistence type="predicted"/>
<protein>
    <recommendedName>
        <fullName evidence="3">Pentatricopeptide repeat-containing protein</fullName>
    </recommendedName>
</protein>
<comment type="caution">
    <text evidence="1">The sequence shown here is derived from an EMBL/GenBank/DDBJ whole genome shotgun (WGS) entry which is preliminary data.</text>
</comment>
<dbReference type="AlphaFoldDB" id="A0A8T2QMV6"/>
<dbReference type="GO" id="GO:0009451">
    <property type="term" value="P:RNA modification"/>
    <property type="evidence" value="ECO:0007669"/>
    <property type="project" value="InterPro"/>
</dbReference>
<dbReference type="InterPro" id="IPR046960">
    <property type="entry name" value="PPR_At4g14850-like_plant"/>
</dbReference>
<dbReference type="OrthoDB" id="185373at2759"/>
<dbReference type="PANTHER" id="PTHR47926">
    <property type="entry name" value="PENTATRICOPEPTIDE REPEAT-CONTAINING PROTEIN"/>
    <property type="match status" value="1"/>
</dbReference>
<reference evidence="1" key="1">
    <citation type="submission" date="2021-08" db="EMBL/GenBank/DDBJ databases">
        <title>WGS assembly of Ceratopteris richardii.</title>
        <authorList>
            <person name="Marchant D.B."/>
            <person name="Chen G."/>
            <person name="Jenkins J."/>
            <person name="Shu S."/>
            <person name="Leebens-Mack J."/>
            <person name="Grimwood J."/>
            <person name="Schmutz J."/>
            <person name="Soltis P."/>
            <person name="Soltis D."/>
            <person name="Chen Z.-H."/>
        </authorList>
    </citation>
    <scope>NUCLEOTIDE SEQUENCE</scope>
    <source>
        <strain evidence="1">Whitten #5841</strain>
        <tissue evidence="1">Leaf</tissue>
    </source>
</reference>
<dbReference type="InterPro" id="IPR011990">
    <property type="entry name" value="TPR-like_helical_dom_sf"/>
</dbReference>
<keyword evidence="2" id="KW-1185">Reference proteome</keyword>
<gene>
    <name evidence="1" type="ORF">KP509_33G001700</name>
</gene>
<evidence type="ECO:0000313" key="1">
    <source>
        <dbReference type="EMBL" id="KAH7284900.1"/>
    </source>
</evidence>